<dbReference type="SUPFAM" id="SSF51556">
    <property type="entry name" value="Metallo-dependent hydrolases"/>
    <property type="match status" value="1"/>
</dbReference>
<evidence type="ECO:0000256" key="1">
    <source>
        <dbReference type="SAM" id="SignalP"/>
    </source>
</evidence>
<protein>
    <submittedName>
        <fullName evidence="3">Amidohydrolase</fullName>
    </submittedName>
</protein>
<evidence type="ECO:0000259" key="2">
    <source>
        <dbReference type="Pfam" id="PF07969"/>
    </source>
</evidence>
<evidence type="ECO:0000313" key="4">
    <source>
        <dbReference type="Proteomes" id="UP000321635"/>
    </source>
</evidence>
<organism evidence="3 4">
    <name type="scientific">Acetobacter nitrogenifigens DSM 23921 = NBRC 105050</name>
    <dbReference type="NCBI Taxonomy" id="1120919"/>
    <lineage>
        <taxon>Bacteria</taxon>
        <taxon>Pseudomonadati</taxon>
        <taxon>Pseudomonadota</taxon>
        <taxon>Alphaproteobacteria</taxon>
        <taxon>Acetobacterales</taxon>
        <taxon>Acetobacteraceae</taxon>
        <taxon>Acetobacter</taxon>
    </lineage>
</organism>
<dbReference type="PANTHER" id="PTHR22642:SF2">
    <property type="entry name" value="PROTEIN LONG AFTER FAR-RED 3"/>
    <property type="match status" value="1"/>
</dbReference>
<dbReference type="InterPro" id="IPR033932">
    <property type="entry name" value="YtcJ-like"/>
</dbReference>
<dbReference type="Proteomes" id="UP000321635">
    <property type="component" value="Unassembled WGS sequence"/>
</dbReference>
<name>A0A511XC00_9PROT</name>
<evidence type="ECO:0000313" key="3">
    <source>
        <dbReference type="EMBL" id="GEN60488.1"/>
    </source>
</evidence>
<comment type="caution">
    <text evidence="3">The sequence shown here is derived from an EMBL/GenBank/DDBJ whole genome shotgun (WGS) entry which is preliminary data.</text>
</comment>
<dbReference type="CDD" id="cd01300">
    <property type="entry name" value="YtcJ_like"/>
    <property type="match status" value="1"/>
</dbReference>
<dbReference type="OrthoDB" id="9811399at2"/>
<reference evidence="3 4" key="1">
    <citation type="submission" date="2019-07" db="EMBL/GenBank/DDBJ databases">
        <title>Whole genome shotgun sequence of Acetobacter nitrogenifigens NBRC 105050.</title>
        <authorList>
            <person name="Hosoyama A."/>
            <person name="Uohara A."/>
            <person name="Ohji S."/>
            <person name="Ichikawa N."/>
        </authorList>
    </citation>
    <scope>NUCLEOTIDE SEQUENCE [LARGE SCALE GENOMIC DNA]</scope>
    <source>
        <strain evidence="3 4">NBRC 105050</strain>
    </source>
</reference>
<dbReference type="AlphaFoldDB" id="A0A511XC00"/>
<feature type="chain" id="PRO_5021812522" evidence="1">
    <location>
        <begin position="29"/>
        <end position="621"/>
    </location>
</feature>
<keyword evidence="3" id="KW-0378">Hydrolase</keyword>
<gene>
    <name evidence="3" type="ORF">ANI02nite_23720</name>
</gene>
<dbReference type="Gene3D" id="2.30.40.10">
    <property type="entry name" value="Urease, subunit C, domain 1"/>
    <property type="match status" value="1"/>
</dbReference>
<feature type="signal peptide" evidence="1">
    <location>
        <begin position="1"/>
        <end position="28"/>
    </location>
</feature>
<accession>A0A511XC00</accession>
<dbReference type="SUPFAM" id="SSF51338">
    <property type="entry name" value="Composite domain of metallo-dependent hydrolases"/>
    <property type="match status" value="1"/>
</dbReference>
<dbReference type="InterPro" id="IPR032466">
    <property type="entry name" value="Metal_Hydrolase"/>
</dbReference>
<feature type="domain" description="Amidohydrolase 3" evidence="2">
    <location>
        <begin position="81"/>
        <end position="596"/>
    </location>
</feature>
<proteinExistence type="predicted"/>
<dbReference type="RefSeq" id="WP_084440556.1">
    <property type="nucleotide sequence ID" value="NZ_AUBI01000009.1"/>
</dbReference>
<dbReference type="STRING" id="1120919.GCA_000429165_02462"/>
<dbReference type="PANTHER" id="PTHR22642">
    <property type="entry name" value="IMIDAZOLONEPROPIONASE"/>
    <property type="match status" value="1"/>
</dbReference>
<dbReference type="EMBL" id="BJYF01000018">
    <property type="protein sequence ID" value="GEN60488.1"/>
    <property type="molecule type" value="Genomic_DNA"/>
</dbReference>
<sequence length="621" mass="65749">MRKTNVRTAIRSVTVSPLLAVLVASAHAASAPFAETAFVNGYVYTVDAKDSVAEGVSVRDGKIVAVGNNAAVRASVGPHAKVIDLHGRMLMPGLVDGHMHPLDGGLLLLFCSLQYRALTEAELVTRVTACRNDPSIPRPGGWLIVNAWFQEAMLPKGTVLTRATLDRIDPVHPIVLHSSFGHSALLNTAALKAAGIDATTKAPEGGEIHHDASGQPTGLLEDSAMDYVVKAEPPPDEAAYLQAAQAALAALRAQGVTSFLDAMAREQDFHAFTAAQKKGVLTARAHLAPLITPTMGPDAKGAADYAVRMRRLYDQGPIMRAPGVTIRNVKLFMDGVISAPALTGIVSEPYRVNKGTAARPDWEPGTSLGPTPYFPPAVLTPLLEALIKAGFDPHMHADGDGAVHIALNAVEQVRSALPGSDFRPALAHDEMVTASDLPRFAQLGAIPVLSFQWEKRAPDTTGATEDALGPIRVAAMEPAYALEKAGARIAYGSDWPVDPLNEWFALKVGVTRENDPEAGTQYRGPLGSQPPLSRASALRAITMNSSYELRQENVTGSIEPGKLADLIVLDRNVMTIPAQEISHTKVLLTMVGGDIVWSTGEVAPVMHGPEPRTGGRGSGAL</sequence>
<dbReference type="InterPro" id="IPR011059">
    <property type="entry name" value="Metal-dep_hydrolase_composite"/>
</dbReference>
<dbReference type="Pfam" id="PF07969">
    <property type="entry name" value="Amidohydro_3"/>
    <property type="match status" value="1"/>
</dbReference>
<keyword evidence="1" id="KW-0732">Signal</keyword>
<dbReference type="GO" id="GO:0016810">
    <property type="term" value="F:hydrolase activity, acting on carbon-nitrogen (but not peptide) bonds"/>
    <property type="evidence" value="ECO:0007669"/>
    <property type="project" value="InterPro"/>
</dbReference>
<dbReference type="Gene3D" id="3.10.310.70">
    <property type="match status" value="1"/>
</dbReference>
<dbReference type="InterPro" id="IPR013108">
    <property type="entry name" value="Amidohydro_3"/>
</dbReference>
<keyword evidence="4" id="KW-1185">Reference proteome</keyword>
<dbReference type="Gene3D" id="3.20.20.140">
    <property type="entry name" value="Metal-dependent hydrolases"/>
    <property type="match status" value="1"/>
</dbReference>